<dbReference type="AlphaFoldDB" id="A0A327XJD5"/>
<accession>A0A327XJD5</accession>
<reference evidence="2 3" key="1">
    <citation type="submission" date="2018-06" db="EMBL/GenBank/DDBJ databases">
        <title>Genomic Encyclopedia of Archaeal and Bacterial Type Strains, Phase II (KMG-II): from individual species to whole genera.</title>
        <authorList>
            <person name="Goeker M."/>
        </authorList>
    </citation>
    <scope>NUCLEOTIDE SEQUENCE [LARGE SCALE GENOMIC DNA]</scope>
    <source>
        <strain evidence="2 3">DSM 22011</strain>
    </source>
</reference>
<comment type="caution">
    <text evidence="2">The sequence shown here is derived from an EMBL/GenBank/DDBJ whole genome shotgun (WGS) entry which is preliminary data.</text>
</comment>
<evidence type="ECO:0000256" key="1">
    <source>
        <dbReference type="SAM" id="SignalP"/>
    </source>
</evidence>
<dbReference type="InterPro" id="IPR011047">
    <property type="entry name" value="Quinoprotein_ADH-like_sf"/>
</dbReference>
<proteinExistence type="predicted"/>
<organism evidence="2 3">
    <name type="scientific">Salipiger aestuarii</name>
    <dbReference type="NCBI Taxonomy" id="568098"/>
    <lineage>
        <taxon>Bacteria</taxon>
        <taxon>Pseudomonadati</taxon>
        <taxon>Pseudomonadota</taxon>
        <taxon>Alphaproteobacteria</taxon>
        <taxon>Rhodobacterales</taxon>
        <taxon>Roseobacteraceae</taxon>
        <taxon>Salipiger</taxon>
    </lineage>
</organism>
<dbReference type="SUPFAM" id="SSF50998">
    <property type="entry name" value="Quinoprotein alcohol dehydrogenase-like"/>
    <property type="match status" value="1"/>
</dbReference>
<keyword evidence="1" id="KW-0732">Signal</keyword>
<gene>
    <name evidence="2" type="ORF">ATI53_10838</name>
</gene>
<dbReference type="RefSeq" id="WP_240778660.1">
    <property type="nucleotide sequence ID" value="NZ_LIQE01000100.1"/>
</dbReference>
<keyword evidence="3" id="KW-1185">Reference proteome</keyword>
<evidence type="ECO:0000313" key="3">
    <source>
        <dbReference type="Proteomes" id="UP000249165"/>
    </source>
</evidence>
<feature type="chain" id="PRO_5016256007" evidence="1">
    <location>
        <begin position="32"/>
        <end position="410"/>
    </location>
</feature>
<name>A0A327XJD5_9RHOB</name>
<sequence>MNRPGLSPGLAPSLSTALLGALAAMATPAFADDEAVAWRLFVADHTSPTVSAIGLDDPEERWTFDLAGPAKLYSTADQALVIAVQSDNEQVDFLQSGLAIARHGDHADIELSEPGHLGMIEGPRPFHVVNHSGSVAITFDRGGYASILEESAVLEGDIAEQKVPMNVAHHGFVADMGDYFVSSIATEEPMEEGKAPPRIGIGSFAADGTPMGEVHICTDLHGEAFSGSFLLAGCKEGVIAHDTTGGPDAFTMLPYPDNFPEDSTGFLLGAKAMQIFLGDYDGTSVVIVDPVTEPYFTRVEVPFREVDFILDPVDPRMAYIFTEDGSLHRLNMLSAEIEQSAQITQPYSMDGHWRDPRPRMTLADDRLILTDPLEATLRVIDTQDLAEIETIAVEGIPYNVIAVGGSGLTH</sequence>
<dbReference type="EMBL" id="QLMG01000083">
    <property type="protein sequence ID" value="RAK08221.1"/>
    <property type="molecule type" value="Genomic_DNA"/>
</dbReference>
<evidence type="ECO:0000313" key="2">
    <source>
        <dbReference type="EMBL" id="RAK08221.1"/>
    </source>
</evidence>
<protein>
    <submittedName>
        <fullName evidence="2">Zinc transport system substrate-binding protein</fullName>
    </submittedName>
</protein>
<dbReference type="Proteomes" id="UP000249165">
    <property type="component" value="Unassembled WGS sequence"/>
</dbReference>
<feature type="signal peptide" evidence="1">
    <location>
        <begin position="1"/>
        <end position="31"/>
    </location>
</feature>